<evidence type="ECO:0000259" key="4">
    <source>
        <dbReference type="PROSITE" id="PS50217"/>
    </source>
</evidence>
<comment type="caution">
    <text evidence="5">The sequence shown here is derived from an EMBL/GenBank/DDBJ whole genome shotgun (WGS) entry which is preliminary data.</text>
</comment>
<evidence type="ECO:0000313" key="6">
    <source>
        <dbReference type="Proteomes" id="UP001610334"/>
    </source>
</evidence>
<dbReference type="InterPro" id="IPR046347">
    <property type="entry name" value="bZIP_sf"/>
</dbReference>
<keyword evidence="6" id="KW-1185">Reference proteome</keyword>
<sequence length="233" mass="26362">MDMLEQYPSWAQHDARSLHFPLPCTTPTEADDFSLNLVYGLESPGTYQTRQIPSLSLDINPEIPDRAKSSSPSPTSAKSLSPINTSSPTLSGGHGLVSPVSKANPEEIAPKAGQKNTKRAVQNRAAQRRFRERRDEQNRSLRERAEYLQEQYEALGEKLNQKADEISQLEKENQGLQTEIEDLRRRWRTMVLLLQRPKSMQFLSMFVGETGLPVDDLDGYVRCLDALIFTDKT</sequence>
<proteinExistence type="predicted"/>
<dbReference type="Proteomes" id="UP001610334">
    <property type="component" value="Unassembled WGS sequence"/>
</dbReference>
<dbReference type="EMBL" id="JBFXLT010000046">
    <property type="protein sequence ID" value="KAL2812615.1"/>
    <property type="molecule type" value="Genomic_DNA"/>
</dbReference>
<reference evidence="5 6" key="1">
    <citation type="submission" date="2024-07" db="EMBL/GenBank/DDBJ databases">
        <title>Section-level genome sequencing and comparative genomics of Aspergillus sections Usti and Cavernicolus.</title>
        <authorList>
            <consortium name="Lawrence Berkeley National Laboratory"/>
            <person name="Nybo J.L."/>
            <person name="Vesth T.C."/>
            <person name="Theobald S."/>
            <person name="Frisvad J.C."/>
            <person name="Larsen T.O."/>
            <person name="Kjaerboelling I."/>
            <person name="Rothschild-Mancinelli K."/>
            <person name="Lyhne E.K."/>
            <person name="Kogle M.E."/>
            <person name="Barry K."/>
            <person name="Clum A."/>
            <person name="Na H."/>
            <person name="Ledsgaard L."/>
            <person name="Lin J."/>
            <person name="Lipzen A."/>
            <person name="Kuo A."/>
            <person name="Riley R."/>
            <person name="Mondo S."/>
            <person name="Labutti K."/>
            <person name="Haridas S."/>
            <person name="Pangalinan J."/>
            <person name="Salamov A.A."/>
            <person name="Simmons B.A."/>
            <person name="Magnuson J.K."/>
            <person name="Chen J."/>
            <person name="Drula E."/>
            <person name="Henrissat B."/>
            <person name="Wiebenga A."/>
            <person name="Lubbers R.J."/>
            <person name="Gomes A.C."/>
            <person name="Makela M.R."/>
            <person name="Stajich J."/>
            <person name="Grigoriev I.V."/>
            <person name="Mortensen U.H."/>
            <person name="De Vries R.P."/>
            <person name="Baker S.E."/>
            <person name="Andersen M.R."/>
        </authorList>
    </citation>
    <scope>NUCLEOTIDE SEQUENCE [LARGE SCALE GENOMIC DNA]</scope>
    <source>
        <strain evidence="5 6">CBS 588.65</strain>
    </source>
</reference>
<dbReference type="Pfam" id="PF00170">
    <property type="entry name" value="bZIP_1"/>
    <property type="match status" value="1"/>
</dbReference>
<dbReference type="CDD" id="cd14688">
    <property type="entry name" value="bZIP_YAP"/>
    <property type="match status" value="1"/>
</dbReference>
<dbReference type="PANTHER" id="PTHR40621:SF6">
    <property type="entry name" value="AP-1-LIKE TRANSCRIPTION FACTOR YAP1-RELATED"/>
    <property type="match status" value="1"/>
</dbReference>
<dbReference type="PANTHER" id="PTHR40621">
    <property type="entry name" value="TRANSCRIPTION FACTOR KAPC-RELATED"/>
    <property type="match status" value="1"/>
</dbReference>
<organism evidence="5 6">
    <name type="scientific">Aspergillus granulosus</name>
    <dbReference type="NCBI Taxonomy" id="176169"/>
    <lineage>
        <taxon>Eukaryota</taxon>
        <taxon>Fungi</taxon>
        <taxon>Dikarya</taxon>
        <taxon>Ascomycota</taxon>
        <taxon>Pezizomycotina</taxon>
        <taxon>Eurotiomycetes</taxon>
        <taxon>Eurotiomycetidae</taxon>
        <taxon>Eurotiales</taxon>
        <taxon>Aspergillaceae</taxon>
        <taxon>Aspergillus</taxon>
        <taxon>Aspergillus subgen. Nidulantes</taxon>
    </lineage>
</organism>
<feature type="domain" description="BZIP" evidence="4">
    <location>
        <begin position="113"/>
        <end position="176"/>
    </location>
</feature>
<feature type="compositionally biased region" description="Low complexity" evidence="3">
    <location>
        <begin position="69"/>
        <end position="82"/>
    </location>
</feature>
<keyword evidence="2" id="KW-0539">Nucleus</keyword>
<evidence type="ECO:0000256" key="3">
    <source>
        <dbReference type="SAM" id="MobiDB-lite"/>
    </source>
</evidence>
<evidence type="ECO:0000256" key="2">
    <source>
        <dbReference type="ARBA" id="ARBA00023242"/>
    </source>
</evidence>
<dbReference type="Gene3D" id="1.20.5.170">
    <property type="match status" value="1"/>
</dbReference>
<dbReference type="SUPFAM" id="SSF57959">
    <property type="entry name" value="Leucine zipper domain"/>
    <property type="match status" value="1"/>
</dbReference>
<gene>
    <name evidence="5" type="ORF">BJX63DRAFT_432509</name>
</gene>
<name>A0ABR4HAX7_9EURO</name>
<comment type="subcellular location">
    <subcellularLocation>
        <location evidence="1">Nucleus</location>
    </subcellularLocation>
</comment>
<protein>
    <recommendedName>
        <fullName evidence="4">BZIP domain-containing protein</fullName>
    </recommendedName>
</protein>
<dbReference type="PROSITE" id="PS50217">
    <property type="entry name" value="BZIP"/>
    <property type="match status" value="1"/>
</dbReference>
<evidence type="ECO:0000256" key="1">
    <source>
        <dbReference type="ARBA" id="ARBA00004123"/>
    </source>
</evidence>
<dbReference type="PROSITE" id="PS00036">
    <property type="entry name" value="BZIP_BASIC"/>
    <property type="match status" value="1"/>
</dbReference>
<dbReference type="InterPro" id="IPR050936">
    <property type="entry name" value="AP-1-like"/>
</dbReference>
<dbReference type="InterPro" id="IPR004827">
    <property type="entry name" value="bZIP"/>
</dbReference>
<accession>A0ABR4HAX7</accession>
<feature type="region of interest" description="Disordered" evidence="3">
    <location>
        <begin position="59"/>
        <end position="140"/>
    </location>
</feature>
<evidence type="ECO:0000313" key="5">
    <source>
        <dbReference type="EMBL" id="KAL2812615.1"/>
    </source>
</evidence>